<feature type="region of interest" description="Disordered" evidence="1">
    <location>
        <begin position="49"/>
        <end position="86"/>
    </location>
</feature>
<sequence length="86" mass="9447">MDEQGKLVIPPLSAEDIPAEAKALRDELASMLPFVPIVSLLIELLPGPSHFPTVSGSRSRQERPSRPKPTRASNQHTCTEAYLTVR</sequence>
<evidence type="ECO:0000313" key="2">
    <source>
        <dbReference type="EMBL" id="MFC4463866.1"/>
    </source>
</evidence>
<accession>A0ABV8YHQ7</accession>
<protein>
    <submittedName>
        <fullName evidence="2">Uncharacterized protein</fullName>
    </submittedName>
</protein>
<dbReference type="Proteomes" id="UP001596012">
    <property type="component" value="Unassembled WGS sequence"/>
</dbReference>
<dbReference type="EMBL" id="JBHSFG010000010">
    <property type="protein sequence ID" value="MFC4463866.1"/>
    <property type="molecule type" value="Genomic_DNA"/>
</dbReference>
<comment type="caution">
    <text evidence="2">The sequence shown here is derived from an EMBL/GenBank/DDBJ whole genome shotgun (WGS) entry which is preliminary data.</text>
</comment>
<keyword evidence="3" id="KW-1185">Reference proteome</keyword>
<dbReference type="RefSeq" id="WP_386337602.1">
    <property type="nucleotide sequence ID" value="NZ_JBHSFG010000010.1"/>
</dbReference>
<evidence type="ECO:0000256" key="1">
    <source>
        <dbReference type="SAM" id="MobiDB-lite"/>
    </source>
</evidence>
<evidence type="ECO:0000313" key="3">
    <source>
        <dbReference type="Proteomes" id="UP001596012"/>
    </source>
</evidence>
<proteinExistence type="predicted"/>
<name>A0ABV8YHQ7_9ACTN</name>
<reference evidence="3" key="1">
    <citation type="journal article" date="2019" name="Int. J. Syst. Evol. Microbiol.">
        <title>The Global Catalogue of Microorganisms (GCM) 10K type strain sequencing project: providing services to taxonomists for standard genome sequencing and annotation.</title>
        <authorList>
            <consortium name="The Broad Institute Genomics Platform"/>
            <consortium name="The Broad Institute Genome Sequencing Center for Infectious Disease"/>
            <person name="Wu L."/>
            <person name="Ma J."/>
        </authorList>
    </citation>
    <scope>NUCLEOTIDE SEQUENCE [LARGE SCALE GENOMIC DNA]</scope>
    <source>
        <strain evidence="3">DT43</strain>
    </source>
</reference>
<gene>
    <name evidence="2" type="ORF">ACFPH6_04655</name>
</gene>
<organism evidence="2 3">
    <name type="scientific">Streptomyces xiangluensis</name>
    <dbReference type="NCBI Taxonomy" id="2665720"/>
    <lineage>
        <taxon>Bacteria</taxon>
        <taxon>Bacillati</taxon>
        <taxon>Actinomycetota</taxon>
        <taxon>Actinomycetes</taxon>
        <taxon>Kitasatosporales</taxon>
        <taxon>Streptomycetaceae</taxon>
        <taxon>Streptomyces</taxon>
    </lineage>
</organism>